<name>A0A7N2MM75_QUELO</name>
<dbReference type="EnsemblPlants" id="QL09p049869:mrna">
    <property type="protein sequence ID" value="QL09p049869:mrna"/>
    <property type="gene ID" value="QL09p049869"/>
</dbReference>
<organism evidence="2 3">
    <name type="scientific">Quercus lobata</name>
    <name type="common">Valley oak</name>
    <dbReference type="NCBI Taxonomy" id="97700"/>
    <lineage>
        <taxon>Eukaryota</taxon>
        <taxon>Viridiplantae</taxon>
        <taxon>Streptophyta</taxon>
        <taxon>Embryophyta</taxon>
        <taxon>Tracheophyta</taxon>
        <taxon>Spermatophyta</taxon>
        <taxon>Magnoliopsida</taxon>
        <taxon>eudicotyledons</taxon>
        <taxon>Gunneridae</taxon>
        <taxon>Pentapetalae</taxon>
        <taxon>rosids</taxon>
        <taxon>fabids</taxon>
        <taxon>Fagales</taxon>
        <taxon>Fagaceae</taxon>
        <taxon>Quercus</taxon>
    </lineage>
</organism>
<dbReference type="GO" id="GO:0004523">
    <property type="term" value="F:RNA-DNA hybrid ribonuclease activity"/>
    <property type="evidence" value="ECO:0007669"/>
    <property type="project" value="InterPro"/>
</dbReference>
<keyword evidence="3" id="KW-1185">Reference proteome</keyword>
<proteinExistence type="predicted"/>
<dbReference type="Proteomes" id="UP000594261">
    <property type="component" value="Chromosome 9"/>
</dbReference>
<dbReference type="SUPFAM" id="SSF53098">
    <property type="entry name" value="Ribonuclease H-like"/>
    <property type="match status" value="1"/>
</dbReference>
<dbReference type="InterPro" id="IPR002156">
    <property type="entry name" value="RNaseH_domain"/>
</dbReference>
<dbReference type="PANTHER" id="PTHR47723">
    <property type="entry name" value="OS05G0353850 PROTEIN"/>
    <property type="match status" value="1"/>
</dbReference>
<dbReference type="OMA" id="MIFELIC"/>
<dbReference type="InterPro" id="IPR012337">
    <property type="entry name" value="RNaseH-like_sf"/>
</dbReference>
<sequence length="250" mass="28061">MRNCLSSNHLFWPCSRAQQIWGCTKLPSSLRSGQFHSFFDLLWFLLMIESFDEEKIALVVTVAGALWSNRNRHGGARKSPEALVQWVTQYLMEYTAATEIVLAVKEVVHVMWNPPPPSMLKLTWTVPLQSDRISLVWEVEAKAFEAGLQLARDMGYQDIILEGDSLVLVRTLCGLSSPPSTVDSLIVGMQLLCSDFLTVYVSHVRRQGNKPAHILAKYALSINESVVWIEKIPCCIEQALIQDFVPGSGI</sequence>
<accession>A0A7N2MM75</accession>
<dbReference type="Gramene" id="QL09p049869:mrna">
    <property type="protein sequence ID" value="QL09p049869:mrna"/>
    <property type="gene ID" value="QL09p049869"/>
</dbReference>
<reference evidence="2 3" key="1">
    <citation type="journal article" date="2016" name="G3 (Bethesda)">
        <title>First Draft Assembly and Annotation of the Genome of a California Endemic Oak Quercus lobata Nee (Fagaceae).</title>
        <authorList>
            <person name="Sork V.L."/>
            <person name="Fitz-Gibbon S.T."/>
            <person name="Puiu D."/>
            <person name="Crepeau M."/>
            <person name="Gugger P.F."/>
            <person name="Sherman R."/>
            <person name="Stevens K."/>
            <person name="Langley C.H."/>
            <person name="Pellegrini M."/>
            <person name="Salzberg S.L."/>
        </authorList>
    </citation>
    <scope>NUCLEOTIDE SEQUENCE [LARGE SCALE GENOMIC DNA]</scope>
    <source>
        <strain evidence="2 3">cv. SW786</strain>
    </source>
</reference>
<dbReference type="InterPro" id="IPR036397">
    <property type="entry name" value="RNaseH_sf"/>
</dbReference>
<dbReference type="PANTHER" id="PTHR47723:SF21">
    <property type="entry name" value="POLYNUCLEOTIDYL TRANSFERASE, RIBONUCLEASE H-LIKE SUPERFAMILY PROTEIN"/>
    <property type="match status" value="1"/>
</dbReference>
<evidence type="ECO:0000313" key="3">
    <source>
        <dbReference type="Proteomes" id="UP000594261"/>
    </source>
</evidence>
<protein>
    <recommendedName>
        <fullName evidence="1">RNase H type-1 domain-containing protein</fullName>
    </recommendedName>
</protein>
<dbReference type="InParanoid" id="A0A7N2MM75"/>
<dbReference type="AlphaFoldDB" id="A0A7N2MM75"/>
<evidence type="ECO:0000259" key="1">
    <source>
        <dbReference type="Pfam" id="PF13456"/>
    </source>
</evidence>
<dbReference type="Pfam" id="PF13456">
    <property type="entry name" value="RVT_3"/>
    <property type="match status" value="1"/>
</dbReference>
<dbReference type="EMBL" id="LRBV02000009">
    <property type="status" value="NOT_ANNOTATED_CDS"/>
    <property type="molecule type" value="Genomic_DNA"/>
</dbReference>
<dbReference type="CDD" id="cd06222">
    <property type="entry name" value="RNase_H_like"/>
    <property type="match status" value="1"/>
</dbReference>
<dbReference type="GO" id="GO:0003676">
    <property type="term" value="F:nucleic acid binding"/>
    <property type="evidence" value="ECO:0007669"/>
    <property type="project" value="InterPro"/>
</dbReference>
<feature type="domain" description="RNase H type-1" evidence="1">
    <location>
        <begin position="137"/>
        <end position="219"/>
    </location>
</feature>
<dbReference type="Gene3D" id="3.30.420.10">
    <property type="entry name" value="Ribonuclease H-like superfamily/Ribonuclease H"/>
    <property type="match status" value="1"/>
</dbReference>
<dbReference type="InterPro" id="IPR044730">
    <property type="entry name" value="RNase_H-like_dom_plant"/>
</dbReference>
<dbReference type="InterPro" id="IPR053151">
    <property type="entry name" value="RNase_H-like"/>
</dbReference>
<reference evidence="2" key="2">
    <citation type="submission" date="2021-01" db="UniProtKB">
        <authorList>
            <consortium name="EnsemblPlants"/>
        </authorList>
    </citation>
    <scope>IDENTIFICATION</scope>
</reference>
<evidence type="ECO:0000313" key="2">
    <source>
        <dbReference type="EnsemblPlants" id="QL09p049869:mrna"/>
    </source>
</evidence>